<keyword evidence="2" id="KW-0732">Signal</keyword>
<evidence type="ECO:0000313" key="4">
    <source>
        <dbReference type="WBParaSite" id="MBELARI_LOCUS6861"/>
    </source>
</evidence>
<feature type="compositionally biased region" description="Polar residues" evidence="1">
    <location>
        <begin position="95"/>
        <end position="116"/>
    </location>
</feature>
<evidence type="ECO:0000256" key="2">
    <source>
        <dbReference type="SAM" id="SignalP"/>
    </source>
</evidence>
<name>A0AAF3FLB0_9BILA</name>
<protein>
    <submittedName>
        <fullName evidence="4">Uncharacterized protein</fullName>
    </submittedName>
</protein>
<evidence type="ECO:0000256" key="1">
    <source>
        <dbReference type="SAM" id="MobiDB-lite"/>
    </source>
</evidence>
<feature type="region of interest" description="Disordered" evidence="1">
    <location>
        <begin position="92"/>
        <end position="116"/>
    </location>
</feature>
<proteinExistence type="predicted"/>
<accession>A0AAF3FLB0</accession>
<dbReference type="AlphaFoldDB" id="A0AAF3FLB0"/>
<feature type="chain" id="PRO_5042235058" evidence="2">
    <location>
        <begin position="16"/>
        <end position="116"/>
    </location>
</feature>
<organism evidence="3 4">
    <name type="scientific">Mesorhabditis belari</name>
    <dbReference type="NCBI Taxonomy" id="2138241"/>
    <lineage>
        <taxon>Eukaryota</taxon>
        <taxon>Metazoa</taxon>
        <taxon>Ecdysozoa</taxon>
        <taxon>Nematoda</taxon>
        <taxon>Chromadorea</taxon>
        <taxon>Rhabditida</taxon>
        <taxon>Rhabditina</taxon>
        <taxon>Rhabditomorpha</taxon>
        <taxon>Rhabditoidea</taxon>
        <taxon>Rhabditidae</taxon>
        <taxon>Mesorhabditinae</taxon>
        <taxon>Mesorhabditis</taxon>
    </lineage>
</organism>
<reference evidence="4" key="1">
    <citation type="submission" date="2024-02" db="UniProtKB">
        <authorList>
            <consortium name="WormBaseParasite"/>
        </authorList>
    </citation>
    <scope>IDENTIFICATION</scope>
</reference>
<evidence type="ECO:0000313" key="3">
    <source>
        <dbReference type="Proteomes" id="UP000887575"/>
    </source>
</evidence>
<feature type="signal peptide" evidence="2">
    <location>
        <begin position="1"/>
        <end position="15"/>
    </location>
</feature>
<sequence>MFPVVLSLFASTVVAQNLLMGMLCEDTTQCSQGLACCAPCVADLPCGPGSAIPAICALGGCLPGVHEFSNITNNLGSSVSPVNSTNNVVTITPSQPAVNPKTTELPSNSTQPQISD</sequence>
<dbReference type="Proteomes" id="UP000887575">
    <property type="component" value="Unassembled WGS sequence"/>
</dbReference>
<dbReference type="WBParaSite" id="MBELARI_LOCUS6861">
    <property type="protein sequence ID" value="MBELARI_LOCUS6861"/>
    <property type="gene ID" value="MBELARI_LOCUS6861"/>
</dbReference>
<keyword evidence="3" id="KW-1185">Reference proteome</keyword>